<protein>
    <recommendedName>
        <fullName evidence="2">Teneurin-like YD-shell domain-containing protein</fullName>
    </recommendedName>
</protein>
<dbReference type="Proteomes" id="UP001498398">
    <property type="component" value="Unassembled WGS sequence"/>
</dbReference>
<dbReference type="PANTHER" id="PTHR32305">
    <property type="match status" value="1"/>
</dbReference>
<dbReference type="SUPFAM" id="SSF69318">
    <property type="entry name" value="Integrin alpha N-terminal domain"/>
    <property type="match status" value="1"/>
</dbReference>
<dbReference type="InterPro" id="IPR006530">
    <property type="entry name" value="YD"/>
</dbReference>
<comment type="caution">
    <text evidence="3">The sequence shown here is derived from an EMBL/GenBank/DDBJ whole genome shotgun (WGS) entry which is preliminary data.</text>
</comment>
<feature type="domain" description="Teneurin-like YD-shell" evidence="2">
    <location>
        <begin position="1461"/>
        <end position="1758"/>
    </location>
</feature>
<dbReference type="Pfam" id="PF25023">
    <property type="entry name" value="TEN_YD-shell"/>
    <property type="match status" value="1"/>
</dbReference>
<dbReference type="InterPro" id="IPR050708">
    <property type="entry name" value="T6SS_VgrG/RHS"/>
</dbReference>
<reference evidence="3 4" key="1">
    <citation type="submission" date="2024-01" db="EMBL/GenBank/DDBJ databases">
        <title>A draft genome for the cacao thread blight pathogen Marasmiellus scandens.</title>
        <authorList>
            <person name="Baruah I.K."/>
            <person name="Leung J."/>
            <person name="Bukari Y."/>
            <person name="Amoako-Attah I."/>
            <person name="Meinhardt L.W."/>
            <person name="Bailey B.A."/>
            <person name="Cohen S.P."/>
        </authorList>
    </citation>
    <scope>NUCLEOTIDE SEQUENCE [LARGE SCALE GENOMIC DNA]</scope>
    <source>
        <strain evidence="3 4">GH-19</strain>
    </source>
</reference>
<dbReference type="InterPro" id="IPR056823">
    <property type="entry name" value="TEN-like_YD-shell"/>
</dbReference>
<dbReference type="InterPro" id="IPR028994">
    <property type="entry name" value="Integrin_alpha_N"/>
</dbReference>
<evidence type="ECO:0000259" key="2">
    <source>
        <dbReference type="Pfam" id="PF25023"/>
    </source>
</evidence>
<keyword evidence="4" id="KW-1185">Reference proteome</keyword>
<dbReference type="NCBIfam" id="TIGR03696">
    <property type="entry name" value="Rhs_assc_core"/>
    <property type="match status" value="1"/>
</dbReference>
<dbReference type="Gene3D" id="2.40.128.340">
    <property type="match status" value="1"/>
</dbReference>
<dbReference type="InterPro" id="IPR022385">
    <property type="entry name" value="Rhs_assc_core"/>
</dbReference>
<dbReference type="EMBL" id="JBANRG010000028">
    <property type="protein sequence ID" value="KAK7452669.1"/>
    <property type="molecule type" value="Genomic_DNA"/>
</dbReference>
<dbReference type="NCBIfam" id="TIGR01643">
    <property type="entry name" value="YD_repeat_2x"/>
    <property type="match status" value="1"/>
</dbReference>
<proteinExistence type="predicted"/>
<name>A0ABR1J6U9_9AGAR</name>
<evidence type="ECO:0000313" key="3">
    <source>
        <dbReference type="EMBL" id="KAK7452669.1"/>
    </source>
</evidence>
<accession>A0ABR1J6U9</accession>
<sequence length="2032" mass="218517">MSDTFIAGSLPVNSTVDPNGSLAIQVPIRVPPAKLSPDLSISYHSAVHEMTVLGHGWELDAFSLIQRTAATVVQDGFAGSVNYDSNDRFTLNGQRLMHISGNEFRYEIEQWSKVVAVGSDLANPESWIEYLPNGNVRLYGSTTDSNLPAQGQSATRIWALSETYDKFSNYTSYTYSSTNDFITVTAISYGGNKSLNMAHQRVLSFEYTDRRDVQTEFVGGSSVTLDKRLASISASFNGAIVHKHTFDYDYAPVTEFSRLLGVTLSDSSGSSVSPLTFNWSNAPSSVFDNLTTLKPLTPEVATAQVFPVDVGGSGKTDIILASSQYDSNLGGQALCLDVHLADGSGGISTAVQEGSGSTGLLYPTQLLALDTTGNGKTDLLHIFQSGTVHELTVLLSTEKGYVPQKTTTFSPDVSSGRYYTGDFEGNGDVGLVYIYNEIGSGGSLAVRFVQFISDGNGSFTAQPIANGPDFVDLSGVQVVIADFNGNGASDIFLISSMFSGSSNVCEIDFIESKNGLLEFRSDGPFIDVGTQIQWTQTTSFLALPEQDGKTGLLLLSQSMNSFLQFMTLRSTGKTLALSELVTTSLLYSGNINLGRSTSVSSLDLVNTFETVNGTEIAVLHFFNGTFVNITGVKQPPGTSVSGFRVDFADLRGIGRADCLFSLYDHSAGELILHSLPCAGSVEAPADFITSYTNGLGGTTSISYAPLTDSTVYTASPDDPSAAAPYVNALSRTSSWNAVLSPSTGASSDVTGGRTRSQLIHFPKYVVKEMTSCALPSVFPDVVSKTTYFFTNGRMAFDGRGWLGFETIVQGQEVLGTSTTNTYIQQFPFIGQTSKMETREGEPTSPGDLVKSVTYSWDSHAANGGVNCYTTVSSTHQDFYESGKPSYSVDVASVYDSYANLTQTTITTPGKPSLEIASEYSNDTSNWVIGAKLSESVTSDGTLMRQRKFQYVTGTEIANQVGDWVSGSLWSLQDLSFDTAGNVTSAVGPQLAQRDLGYDSTYTFPTSVEAVVDDQTTLTTTASYDYGVGQAISVTDYNGHVKTQKYDVLGRVIEVSEVDGSVSTTVDKREYTLLDNQPVCIRDILCDASSGSWAREITYLDGMEREWKKAIPSPSDPSVMVYTQVLYDGAGRAIRQYRNYTSDTANPVYASYEYDSSSRKIKSVSPPATSEYDPVTIVYTYTYDGQTTITETKSGGGEEESTAIKTVLEYFPNPDLGSHKLVLPLAVCSVNELGQSIFTSFDALHRAIRVTDPSGVCLLQTWDGTSRQTSRKISNPEGTSPDLISHLSIAYDDTAGLTTITNELTESSTVLQKDRLHRPTKRTTPEETLSFLYDKGLLSTVTSSKDIEETFTYDSRGCMQSSSLAIDDQAFTTSFEYTTNRQLSQITNPDGSVLTKTFFANSDVVNKVLLTNGDTTSVSATFGDVDDAFLLPLTCEFGNGLKSSVTLADNGVPLKAVLLKGSSTVHQQTWKLNGFGRIDNYNPSLSEGNERVFEYNPAGHLIRAQIPGEAQGSYDYDQCGNIASKDGNSYVNQGWQLASINDSSTGTLRRSFTYSPDGHLTTEKNGDGTTVRTMAYDSDGRMTSLNGAGFVYNFKGRIIKATSSSDGSVTYYPSESYEVTIGADEKNKTETRTSYLVHQRRRASITTIVDASSSEKASSSVHYYHNDHLGSIVAVSDDTGEIVTNYSYDAFGTVTVDGPDISRYKYGGKEMFDGMYYFGARFYDPSTGRFTTLDTITFSLSNVTPSTFNQYTFSRNDPINFVDSNGNLSFWWHLAWHLAVDALLIAAGVAAMFLLPEVPIVADMLLGAGINGLIYDGQAAFNAVAYDQKEINDAAWGVALGVGALFSVTGAAGSALASKAGFAAIEAVDLLGTRVAGKFVQSEVLALAKRGAVQLAVSAINGAASGATQQVLTNVVTGKDPGEGVGMAALISGGTGLASGVFGGVLQGAKAIRSGKTFFYNVMRDANSVPRALESEIKGVQLLSYRFLDQTDKAVERSLNLSSSSNARSASQSFQVQADRYTDLLLSGESNLF</sequence>
<evidence type="ECO:0000313" key="4">
    <source>
        <dbReference type="Proteomes" id="UP001498398"/>
    </source>
</evidence>
<gene>
    <name evidence="3" type="ORF">VKT23_012067</name>
</gene>
<evidence type="ECO:0000256" key="1">
    <source>
        <dbReference type="ARBA" id="ARBA00022737"/>
    </source>
</evidence>
<dbReference type="Gene3D" id="2.180.10.10">
    <property type="entry name" value="RHS repeat-associated core"/>
    <property type="match status" value="2"/>
</dbReference>
<keyword evidence="1" id="KW-0677">Repeat</keyword>
<dbReference type="PANTHER" id="PTHR32305:SF15">
    <property type="entry name" value="PROTEIN RHSA-RELATED"/>
    <property type="match status" value="1"/>
</dbReference>
<organism evidence="3 4">
    <name type="scientific">Marasmiellus scandens</name>
    <dbReference type="NCBI Taxonomy" id="2682957"/>
    <lineage>
        <taxon>Eukaryota</taxon>
        <taxon>Fungi</taxon>
        <taxon>Dikarya</taxon>
        <taxon>Basidiomycota</taxon>
        <taxon>Agaricomycotina</taxon>
        <taxon>Agaricomycetes</taxon>
        <taxon>Agaricomycetidae</taxon>
        <taxon>Agaricales</taxon>
        <taxon>Marasmiineae</taxon>
        <taxon>Omphalotaceae</taxon>
        <taxon>Marasmiellus</taxon>
    </lineage>
</organism>